<name>A0ABD5XVV4_9EURY</name>
<reference evidence="6 7" key="1">
    <citation type="journal article" date="2019" name="Int. J. Syst. Evol. Microbiol.">
        <title>The Global Catalogue of Microorganisms (GCM) 10K type strain sequencing project: providing services to taxonomists for standard genome sequencing and annotation.</title>
        <authorList>
            <consortium name="The Broad Institute Genomics Platform"/>
            <consortium name="The Broad Institute Genome Sequencing Center for Infectious Disease"/>
            <person name="Wu L."/>
            <person name="Ma J."/>
        </authorList>
    </citation>
    <scope>NUCLEOTIDE SEQUENCE [LARGE SCALE GENOMIC DNA]</scope>
    <source>
        <strain evidence="6 7">DT92</strain>
    </source>
</reference>
<dbReference type="HAMAP" id="MF_01419">
    <property type="entry name" value="GPH_hydrolase_arch"/>
    <property type="match status" value="1"/>
</dbReference>
<dbReference type="Gene3D" id="3.40.50.1000">
    <property type="entry name" value="HAD superfamily/HAD-like"/>
    <property type="match status" value="1"/>
</dbReference>
<evidence type="ECO:0000256" key="5">
    <source>
        <dbReference type="HAMAP-Rule" id="MF_01419"/>
    </source>
</evidence>
<feature type="binding site" evidence="5">
    <location>
        <position position="187"/>
    </location>
    <ligand>
        <name>Mg(2+)</name>
        <dbReference type="ChEBI" id="CHEBI:18420"/>
    </ligand>
</feature>
<evidence type="ECO:0000256" key="2">
    <source>
        <dbReference type="ARBA" id="ARBA00022801"/>
    </source>
</evidence>
<protein>
    <recommendedName>
        <fullName evidence="5">Phosphoglycolate phosphatase</fullName>
        <shortName evidence="5">PGP</shortName>
        <shortName evidence="5">PGPase</shortName>
        <ecNumber evidence="5">3.1.3.18</ecNumber>
    </recommendedName>
</protein>
<comment type="cofactor">
    <cofactor evidence="5">
        <name>Mg(2+)</name>
        <dbReference type="ChEBI" id="CHEBI:18420"/>
    </cofactor>
</comment>
<gene>
    <name evidence="6" type="ORF">ACFQRB_13840</name>
</gene>
<dbReference type="AlphaFoldDB" id="A0ABD5XVV4"/>
<feature type="binding site" evidence="5">
    <location>
        <position position="191"/>
    </location>
    <ligand>
        <name>Mg(2+)</name>
        <dbReference type="ChEBI" id="CHEBI:18420"/>
    </ligand>
</feature>
<keyword evidence="3 5" id="KW-0460">Magnesium</keyword>
<keyword evidence="4 5" id="KW-0119">Carbohydrate metabolism</keyword>
<keyword evidence="1 5" id="KW-0479">Metal-binding</keyword>
<dbReference type="GO" id="GO:0046872">
    <property type="term" value="F:metal ion binding"/>
    <property type="evidence" value="ECO:0007669"/>
    <property type="project" value="UniProtKB-KW"/>
</dbReference>
<keyword evidence="2 5" id="KW-0378">Hydrolase</keyword>
<dbReference type="InterPro" id="IPR006382">
    <property type="entry name" value="PGPase"/>
</dbReference>
<comment type="similarity">
    <text evidence="5">Belongs to the archaeal SPP-like hydrolase family.</text>
</comment>
<comment type="catalytic activity">
    <reaction evidence="5">
        <text>2-phosphoglycolate + H2O = glycolate + phosphate</text>
        <dbReference type="Rhea" id="RHEA:14369"/>
        <dbReference type="ChEBI" id="CHEBI:15377"/>
        <dbReference type="ChEBI" id="CHEBI:29805"/>
        <dbReference type="ChEBI" id="CHEBI:43474"/>
        <dbReference type="ChEBI" id="CHEBI:58033"/>
        <dbReference type="EC" id="3.1.3.18"/>
    </reaction>
</comment>
<dbReference type="Pfam" id="PF08282">
    <property type="entry name" value="Hydrolase_3"/>
    <property type="match status" value="2"/>
</dbReference>
<evidence type="ECO:0000256" key="3">
    <source>
        <dbReference type="ARBA" id="ARBA00022842"/>
    </source>
</evidence>
<feature type="binding site" evidence="5">
    <location>
        <position position="22"/>
    </location>
    <ligand>
        <name>Mg(2+)</name>
        <dbReference type="ChEBI" id="CHEBI:18420"/>
    </ligand>
</feature>
<evidence type="ECO:0000256" key="4">
    <source>
        <dbReference type="ARBA" id="ARBA00023277"/>
    </source>
</evidence>
<evidence type="ECO:0000256" key="1">
    <source>
        <dbReference type="ARBA" id="ARBA00022723"/>
    </source>
</evidence>
<dbReference type="Proteomes" id="UP001596368">
    <property type="component" value="Unassembled WGS sequence"/>
</dbReference>
<feature type="binding site" evidence="5">
    <location>
        <position position="24"/>
    </location>
    <ligand>
        <name>Mg(2+)</name>
        <dbReference type="ChEBI" id="CHEBI:18420"/>
    </ligand>
</feature>
<sequence length="240" mass="25331">MTAQSPAFDVPADADLPPLALDIDGTLTTPDHTVDPRVFRALPAWPAPVVLATGKSFPYPVALCHFAGVPERVVAENGGVVCVDETVRVAGDADRVARAVAAFRERGGDLGWGEADTVNRWRETEVAARLTADEALLREVADEFDLTFLDTGYAYHLTDPDVSKGAALREAAAVLDRDPAEFVAVGDSMNDASTFDAAGESYAVANADEAARAAADEVLADGYMDGTLAVLSRLVDRAEP</sequence>
<dbReference type="EC" id="3.1.3.18" evidence="5"/>
<feature type="active site" description="Nucleophile" evidence="5">
    <location>
        <position position="22"/>
    </location>
</feature>
<organism evidence="6 7">
    <name type="scientific">Halobaculum litoreum</name>
    <dbReference type="NCBI Taxonomy" id="3031998"/>
    <lineage>
        <taxon>Archaea</taxon>
        <taxon>Methanobacteriati</taxon>
        <taxon>Methanobacteriota</taxon>
        <taxon>Stenosarchaea group</taxon>
        <taxon>Halobacteria</taxon>
        <taxon>Halobacteriales</taxon>
        <taxon>Haloferacaceae</taxon>
        <taxon>Halobaculum</taxon>
    </lineage>
</organism>
<dbReference type="EMBL" id="JBHSZG010000001">
    <property type="protein sequence ID" value="MFC7137230.1"/>
    <property type="molecule type" value="Genomic_DNA"/>
</dbReference>
<accession>A0ABD5XVV4</accession>
<keyword evidence="7" id="KW-1185">Reference proteome</keyword>
<proteinExistence type="inferred from homology"/>
<comment type="caution">
    <text evidence="6">The sequence shown here is derived from an EMBL/GenBank/DDBJ whole genome shotgun (WGS) entry which is preliminary data.</text>
</comment>
<dbReference type="GO" id="GO:0008967">
    <property type="term" value="F:phosphoglycolate phosphatase activity"/>
    <property type="evidence" value="ECO:0007669"/>
    <property type="project" value="UniProtKB-UniRule"/>
</dbReference>
<dbReference type="InterPro" id="IPR036412">
    <property type="entry name" value="HAD-like_sf"/>
</dbReference>
<dbReference type="SUPFAM" id="SSF56784">
    <property type="entry name" value="HAD-like"/>
    <property type="match status" value="1"/>
</dbReference>
<dbReference type="Gene3D" id="3.90.1070.10">
    <property type="match status" value="1"/>
</dbReference>
<evidence type="ECO:0000313" key="7">
    <source>
        <dbReference type="Proteomes" id="UP001596368"/>
    </source>
</evidence>
<feature type="binding site" evidence="5">
    <location>
        <position position="164"/>
    </location>
    <ligand>
        <name>substrate</name>
    </ligand>
</feature>
<dbReference type="PANTHER" id="PTHR10000">
    <property type="entry name" value="PHOSPHOSERINE PHOSPHATASE"/>
    <property type="match status" value="1"/>
</dbReference>
<evidence type="ECO:0000313" key="6">
    <source>
        <dbReference type="EMBL" id="MFC7137230.1"/>
    </source>
</evidence>
<dbReference type="InterPro" id="IPR023214">
    <property type="entry name" value="HAD_sf"/>
</dbReference>
<dbReference type="PANTHER" id="PTHR10000:SF8">
    <property type="entry name" value="HAD SUPERFAMILY HYDROLASE-LIKE, TYPE 3"/>
    <property type="match status" value="1"/>
</dbReference>
<comment type="function">
    <text evidence="5">Catalyzes the dephosphorylation of 2-phosphoglycolate.</text>
</comment>